<evidence type="ECO:0000259" key="3">
    <source>
        <dbReference type="PROSITE" id="PS50105"/>
    </source>
</evidence>
<dbReference type="GO" id="GO:0005524">
    <property type="term" value="F:ATP binding"/>
    <property type="evidence" value="ECO:0007669"/>
    <property type="project" value="UniProtKB-KW"/>
</dbReference>
<dbReference type="Pfam" id="PF13191">
    <property type="entry name" value="AAA_16"/>
    <property type="match status" value="1"/>
</dbReference>
<dbReference type="GO" id="GO:0005737">
    <property type="term" value="C:cytoplasm"/>
    <property type="evidence" value="ECO:0007669"/>
    <property type="project" value="TreeGrafter"/>
</dbReference>
<accession>A0A7Z0QCJ5</accession>
<dbReference type="InterPro" id="IPR011990">
    <property type="entry name" value="TPR-like_helical_dom_sf"/>
</dbReference>
<dbReference type="EMBL" id="JACBFH010000001">
    <property type="protein sequence ID" value="NYY91944.1"/>
    <property type="molecule type" value="Genomic_DNA"/>
</dbReference>
<dbReference type="CDD" id="cd09487">
    <property type="entry name" value="SAM_superfamily"/>
    <property type="match status" value="1"/>
</dbReference>
<dbReference type="InterPro" id="IPR029787">
    <property type="entry name" value="Nucleotide_cyclase"/>
</dbReference>
<gene>
    <name evidence="6" type="ORF">G6321_00041090</name>
    <name evidence="5" type="ORF">G6321_27260</name>
</gene>
<dbReference type="Gene3D" id="3.30.70.1230">
    <property type="entry name" value="Nucleotide cyclase"/>
    <property type="match status" value="1"/>
</dbReference>
<name>A0A7Z0QCJ5_9BRAD</name>
<proteinExistence type="predicted"/>
<dbReference type="SMART" id="SM00044">
    <property type="entry name" value="CYCc"/>
    <property type="match status" value="1"/>
</dbReference>
<dbReference type="Proteomes" id="UP000564836">
    <property type="component" value="Chromosome"/>
</dbReference>
<dbReference type="SUPFAM" id="SSF52540">
    <property type="entry name" value="P-loop containing nucleoside triphosphate hydrolases"/>
    <property type="match status" value="1"/>
</dbReference>
<dbReference type="PANTHER" id="PTHR16305">
    <property type="entry name" value="TESTICULAR SOLUBLE ADENYLYL CYCLASE"/>
    <property type="match status" value="1"/>
</dbReference>
<keyword evidence="1" id="KW-0547">Nucleotide-binding</keyword>
<dbReference type="SUPFAM" id="SSF48452">
    <property type="entry name" value="TPR-like"/>
    <property type="match status" value="1"/>
</dbReference>
<dbReference type="Gene3D" id="1.25.40.10">
    <property type="entry name" value="Tetratricopeptide repeat domain"/>
    <property type="match status" value="2"/>
</dbReference>
<dbReference type="RefSeq" id="WP_166349945.1">
    <property type="nucleotide sequence ID" value="NZ_CP088280.1"/>
</dbReference>
<evidence type="ECO:0000313" key="6">
    <source>
        <dbReference type="EMBL" id="UGX92070.1"/>
    </source>
</evidence>
<reference evidence="5" key="2">
    <citation type="submission" date="2020-06" db="EMBL/GenBank/DDBJ databases">
        <title>Whole Genome Sequence of Bradyrhizobium sp. Strain 323S2.</title>
        <authorList>
            <person name="Bromfield E.S.P."/>
        </authorList>
    </citation>
    <scope>NUCLEOTIDE SEQUENCE [LARGE SCALE GENOMIC DNA]</scope>
    <source>
        <strain evidence="5">323S2</strain>
    </source>
</reference>
<dbReference type="EMBL" id="CP088280">
    <property type="protein sequence ID" value="UGX92070.1"/>
    <property type="molecule type" value="Genomic_DNA"/>
</dbReference>
<dbReference type="CDD" id="cd07302">
    <property type="entry name" value="CHD"/>
    <property type="match status" value="1"/>
</dbReference>
<dbReference type="GO" id="GO:0035556">
    <property type="term" value="P:intracellular signal transduction"/>
    <property type="evidence" value="ECO:0007669"/>
    <property type="project" value="InterPro"/>
</dbReference>
<protein>
    <submittedName>
        <fullName evidence="5">AAA family ATPase</fullName>
    </submittedName>
</protein>
<dbReference type="InterPro" id="IPR041664">
    <property type="entry name" value="AAA_16"/>
</dbReference>
<dbReference type="Gene3D" id="1.10.150.50">
    <property type="entry name" value="Transcription Factor, Ets-1"/>
    <property type="match status" value="1"/>
</dbReference>
<dbReference type="SUPFAM" id="SSF55073">
    <property type="entry name" value="Nucleotide cyclase"/>
    <property type="match status" value="1"/>
</dbReference>
<organism evidence="5">
    <name type="scientific">Bradyrhizobium barranii subsp. barranii</name>
    <dbReference type="NCBI Taxonomy" id="2823807"/>
    <lineage>
        <taxon>Bacteria</taxon>
        <taxon>Pseudomonadati</taxon>
        <taxon>Pseudomonadota</taxon>
        <taxon>Alphaproteobacteria</taxon>
        <taxon>Hyphomicrobiales</taxon>
        <taxon>Nitrobacteraceae</taxon>
        <taxon>Bradyrhizobium</taxon>
        <taxon>Bradyrhizobium barranii</taxon>
    </lineage>
</organism>
<dbReference type="InterPro" id="IPR013761">
    <property type="entry name" value="SAM/pointed_sf"/>
</dbReference>
<dbReference type="Gene3D" id="3.40.50.300">
    <property type="entry name" value="P-loop containing nucleotide triphosphate hydrolases"/>
    <property type="match status" value="1"/>
</dbReference>
<keyword evidence="2" id="KW-0067">ATP-binding</keyword>
<dbReference type="InterPro" id="IPR027417">
    <property type="entry name" value="P-loop_NTPase"/>
</dbReference>
<reference evidence="6 7" key="1">
    <citation type="journal article" date="2017" name="Syst. Appl. Microbiol.">
        <title>Soybeans inoculated with root zone soils of Canadian native legumes harbour diverse and novel Bradyrhizobium spp. that possess agricultural potential.</title>
        <authorList>
            <person name="Bromfield E.S.P."/>
            <person name="Cloutier S."/>
            <person name="Tambong J.T."/>
            <person name="Tran Thi T.V."/>
        </authorList>
    </citation>
    <scope>NUCLEOTIDE SEQUENCE [LARGE SCALE GENOMIC DNA]</scope>
    <source>
        <strain evidence="6 7">323S2</strain>
    </source>
</reference>
<dbReference type="InterPro" id="IPR001054">
    <property type="entry name" value="A/G_cyclase"/>
</dbReference>
<evidence type="ECO:0000259" key="4">
    <source>
        <dbReference type="PROSITE" id="PS50125"/>
    </source>
</evidence>
<sequence>MTAVQQIADWLKKLGMSEYAQRFAENDIDMAVLPDLTDQHLKDLGVSLGHRLKMLHAIRDLSNVSAAVTAPSALVDIEPTRRDDAERRQLTVMFTDLVGSTALSTTLDPEDLRSVIGAYHKCVAETVARFDGFVARYMGDGVLIYFGYPHAHEDDAERAVRAGLAIIEAIGNLGIQEPLRVRIGVATGLVVVGDLVGAGEAQERGVVGETPNLASRLQGIAEPSTVVIAEGTRRLLGNLFELQDLRPQDLKGIAAPTRAWVALRASSVESRFEALHATGLTALVGREEELELLLQRWARAKTGEGQAVLIAGEAGIGKSRLTAALLERLAGEPHTRLRYVCSPQHTDSALYPIIGQMERAAGLAHDDTLHARLDKLDTLLAQTSTSIGDASLFAEMLSLPNDGRYPALKLTPQQHRQRTFEALISQLEALTRQSPVLIIFEDAHWTDPTSLEAFGRIVARIETLRALMIVIFRPEFDPPWIGRQHVTAMTINRLTKHQVGAMIDGVVGSKLLPAGIRQDIIERTDGVPLFVEEMTKAVLEAEGHGAVERTIAVIPSPAWAVPASLHASLMSRLDRLGPAKEVAQIGAAIGREFSHALLAAVVRVPAAELGSVLNRLIKAGLLFRLGSPPNATYLFKHALVRDASYSTLLRQPRRALHARIAEAIESQFAETAESQPERLAHHCTEAGLIERAAALWGKAGQRSLARSALVEATVQLIRALSQIATLPGTPALRSDQIKLEVALVNALMNTKGHAAPETIASLDRARAFIEQAESLGEPPEDPLLLFSVLYGFWVTNYIKFKSDALLDLATECLALAEKQGTMVPLMLGHRIMATSLTCTGVLAESLAHYDRAIAIYEPAEHRTLAARFGQDIRVAALSYRSWALWLLGFPEAAGRDAEQALKEAREIGQAATLMYALFHTSFTHICCGNYAAASAEANELVPLADERGSLFWGSLGMVVQGCVLALTGKASDAVHVIDSGIIARRSTAATALVPFCLSYLAGAHAELDHFDDARDCIREAMTQVETTKESWFEAEIKRMAGEIELSSPNPNATKAEEYFEHALAVARQQQAKSWELRAAVSMARLWYDQGKRQQAHDILAPVYGWFTEGFDTLDLKEAKSLLEQLKA</sequence>
<dbReference type="GO" id="GO:0004016">
    <property type="term" value="F:adenylate cyclase activity"/>
    <property type="evidence" value="ECO:0007669"/>
    <property type="project" value="UniProtKB-ARBA"/>
</dbReference>
<evidence type="ECO:0000256" key="2">
    <source>
        <dbReference type="ARBA" id="ARBA00022840"/>
    </source>
</evidence>
<dbReference type="PANTHER" id="PTHR16305:SF28">
    <property type="entry name" value="GUANYLATE CYCLASE DOMAIN-CONTAINING PROTEIN"/>
    <property type="match status" value="1"/>
</dbReference>
<dbReference type="GO" id="GO:0009190">
    <property type="term" value="P:cyclic nucleotide biosynthetic process"/>
    <property type="evidence" value="ECO:0007669"/>
    <property type="project" value="InterPro"/>
</dbReference>
<evidence type="ECO:0000313" key="5">
    <source>
        <dbReference type="EMBL" id="NYY91944.1"/>
    </source>
</evidence>
<dbReference type="PROSITE" id="PS50125">
    <property type="entry name" value="GUANYLATE_CYCLASE_2"/>
    <property type="match status" value="1"/>
</dbReference>
<feature type="domain" description="SAM" evidence="3">
    <location>
        <begin position="2"/>
        <end position="64"/>
    </location>
</feature>
<evidence type="ECO:0000256" key="1">
    <source>
        <dbReference type="ARBA" id="ARBA00022741"/>
    </source>
</evidence>
<reference evidence="6 7" key="3">
    <citation type="journal article" date="2022" name="Int. J. Syst. Evol. Microbiol.">
        <title>Strains of Bradyrhizobium barranii sp. nov. associated with legumes native to Canada are symbionts of soybeans and belong to different subspecies (subsp. barranii subsp. nov. and subsp. apii subsp. nov.) and symbiovars (sv. glycinearum and sv. septentrionale).</title>
        <authorList>
            <person name="Bromfield E.S.P."/>
            <person name="Cloutier S."/>
            <person name="Wasai-Hara S."/>
            <person name="Minamisawa K."/>
        </authorList>
    </citation>
    <scope>NUCLEOTIDE SEQUENCE [LARGE SCALE GENOMIC DNA]</scope>
    <source>
        <strain evidence="6 7">323S2</strain>
    </source>
</reference>
<dbReference type="SMART" id="SM00454">
    <property type="entry name" value="SAM"/>
    <property type="match status" value="1"/>
</dbReference>
<dbReference type="InterPro" id="IPR001660">
    <property type="entry name" value="SAM"/>
</dbReference>
<feature type="domain" description="Guanylate cyclase" evidence="4">
    <location>
        <begin position="91"/>
        <end position="218"/>
    </location>
</feature>
<dbReference type="PROSITE" id="PS50105">
    <property type="entry name" value="SAM_DOMAIN"/>
    <property type="match status" value="1"/>
</dbReference>
<dbReference type="Pfam" id="PF00211">
    <property type="entry name" value="Guanylate_cyc"/>
    <property type="match status" value="1"/>
</dbReference>
<dbReference type="AlphaFoldDB" id="A0A7Z0QCJ5"/>
<evidence type="ECO:0000313" key="7">
    <source>
        <dbReference type="Proteomes" id="UP000564836"/>
    </source>
</evidence>
<dbReference type="SUPFAM" id="SSF47769">
    <property type="entry name" value="SAM/Pointed domain"/>
    <property type="match status" value="1"/>
</dbReference>
<dbReference type="Pfam" id="PF00536">
    <property type="entry name" value="SAM_1"/>
    <property type="match status" value="1"/>
</dbReference>